<dbReference type="Proteomes" id="UP000663882">
    <property type="component" value="Unassembled WGS sequence"/>
</dbReference>
<dbReference type="OrthoDB" id="9974854at2759"/>
<comment type="caution">
    <text evidence="3">The sequence shown here is derived from an EMBL/GenBank/DDBJ whole genome shotgun (WGS) entry which is preliminary data.</text>
</comment>
<gene>
    <name evidence="2" type="ORF">RFH988_LOCUS22605</name>
    <name evidence="3" type="ORF">SEV965_LOCUS19611</name>
</gene>
<accession>A0A814UCE5</accession>
<reference evidence="3" key="1">
    <citation type="submission" date="2021-02" db="EMBL/GenBank/DDBJ databases">
        <authorList>
            <person name="Nowell W R."/>
        </authorList>
    </citation>
    <scope>NUCLEOTIDE SEQUENCE</scope>
</reference>
<protein>
    <submittedName>
        <fullName evidence="3">Uncharacterized protein</fullName>
    </submittedName>
</protein>
<evidence type="ECO:0000313" key="4">
    <source>
        <dbReference type="Proteomes" id="UP000663889"/>
    </source>
</evidence>
<dbReference type="AlphaFoldDB" id="A0A814UCE5"/>
<dbReference type="EMBL" id="CAJNOO010001512">
    <property type="protein sequence ID" value="CAF1164219.1"/>
    <property type="molecule type" value="Genomic_DNA"/>
</dbReference>
<evidence type="ECO:0000256" key="1">
    <source>
        <dbReference type="SAM" id="Phobius"/>
    </source>
</evidence>
<evidence type="ECO:0000313" key="3">
    <source>
        <dbReference type="EMBL" id="CAF1172826.1"/>
    </source>
</evidence>
<name>A0A814UCE5_9BILA</name>
<feature type="transmembrane region" description="Helical" evidence="1">
    <location>
        <begin position="6"/>
        <end position="26"/>
    </location>
</feature>
<dbReference type="EMBL" id="CAJNOU010001231">
    <property type="protein sequence ID" value="CAF1172826.1"/>
    <property type="molecule type" value="Genomic_DNA"/>
</dbReference>
<dbReference type="Proteomes" id="UP000663889">
    <property type="component" value="Unassembled WGS sequence"/>
</dbReference>
<keyword evidence="1" id="KW-0472">Membrane</keyword>
<organism evidence="3 4">
    <name type="scientific">Rotaria sordida</name>
    <dbReference type="NCBI Taxonomy" id="392033"/>
    <lineage>
        <taxon>Eukaryota</taxon>
        <taxon>Metazoa</taxon>
        <taxon>Spiralia</taxon>
        <taxon>Gnathifera</taxon>
        <taxon>Rotifera</taxon>
        <taxon>Eurotatoria</taxon>
        <taxon>Bdelloidea</taxon>
        <taxon>Philodinida</taxon>
        <taxon>Philodinidae</taxon>
        <taxon>Rotaria</taxon>
    </lineage>
</organism>
<sequence length="124" mass="14434">MYCINVSYQCFSVIILIQYILGMNIIHPLPRIKYDTNDSFNVQVQQQQRYRRGLLFTAFSDVNKPQYNVRDHGSVNFGDSAALLHKSKGNWLGLFRNQTGRVVEGATDLVLTPVHWLAHMRDYW</sequence>
<evidence type="ECO:0000313" key="2">
    <source>
        <dbReference type="EMBL" id="CAF1164219.1"/>
    </source>
</evidence>
<keyword evidence="1" id="KW-1133">Transmembrane helix</keyword>
<proteinExistence type="predicted"/>
<keyword evidence="1" id="KW-0812">Transmembrane</keyword>